<feature type="region of interest" description="Disordered" evidence="1">
    <location>
        <begin position="128"/>
        <end position="253"/>
    </location>
</feature>
<proteinExistence type="predicted"/>
<dbReference type="KEGG" id="mnt:21395427"/>
<organism evidence="2 3">
    <name type="scientific">Morus notabilis</name>
    <dbReference type="NCBI Taxonomy" id="981085"/>
    <lineage>
        <taxon>Eukaryota</taxon>
        <taxon>Viridiplantae</taxon>
        <taxon>Streptophyta</taxon>
        <taxon>Embryophyta</taxon>
        <taxon>Tracheophyta</taxon>
        <taxon>Spermatophyta</taxon>
        <taxon>Magnoliopsida</taxon>
        <taxon>eudicotyledons</taxon>
        <taxon>Gunneridae</taxon>
        <taxon>Pentapetalae</taxon>
        <taxon>rosids</taxon>
        <taxon>fabids</taxon>
        <taxon>Rosales</taxon>
        <taxon>Moraceae</taxon>
        <taxon>Moreae</taxon>
        <taxon>Morus</taxon>
    </lineage>
</organism>
<sequence>MAAFKRYSPKKPKAPSTSTAAAPRQNSQSTNEANPVPLAIIRQSAIVLYVTPSESGHREEVFSTPRGFPISDDSTATAPVSLPPAASPANAGASQPSPSHPPWSPPNLMKFPVRPGFPSWNSRFPIYPERMKQKSPTRIETEIRAESKKQKMKRYASSSDNCFHPTTGPGASNEAAEVEQSHASTGPLPKRKKQKKTTAPVSSSRVTRSKTKPQAKASETFKREKAKEAFGLNSGKDDTSLFYSDLNRMSGSQ</sequence>
<accession>W9QY63</accession>
<feature type="compositionally biased region" description="Low complexity" evidence="1">
    <location>
        <begin position="87"/>
        <end position="97"/>
    </location>
</feature>
<gene>
    <name evidence="2" type="ORF">L484_012199</name>
</gene>
<feature type="compositionally biased region" description="Polar residues" evidence="1">
    <location>
        <begin position="197"/>
        <end position="206"/>
    </location>
</feature>
<feature type="compositionally biased region" description="Low complexity" evidence="1">
    <location>
        <begin position="14"/>
        <end position="23"/>
    </location>
</feature>
<feature type="region of interest" description="Disordered" evidence="1">
    <location>
        <begin position="1"/>
        <end position="36"/>
    </location>
</feature>
<feature type="region of interest" description="Disordered" evidence="1">
    <location>
        <begin position="53"/>
        <end position="110"/>
    </location>
</feature>
<evidence type="ECO:0000313" key="2">
    <source>
        <dbReference type="EMBL" id="EXB44280.1"/>
    </source>
</evidence>
<feature type="compositionally biased region" description="Basic and acidic residues" evidence="1">
    <location>
        <begin position="219"/>
        <end position="228"/>
    </location>
</feature>
<dbReference type="AlphaFoldDB" id="W9QY63"/>
<keyword evidence="3" id="KW-1185">Reference proteome</keyword>
<dbReference type="EMBL" id="KE343860">
    <property type="protein sequence ID" value="EXB44280.1"/>
    <property type="molecule type" value="Genomic_DNA"/>
</dbReference>
<evidence type="ECO:0000256" key="1">
    <source>
        <dbReference type="SAM" id="MobiDB-lite"/>
    </source>
</evidence>
<reference evidence="3" key="1">
    <citation type="submission" date="2013-01" db="EMBL/GenBank/DDBJ databases">
        <title>Draft Genome Sequence of a Mulberry Tree, Morus notabilis C.K. Schneid.</title>
        <authorList>
            <person name="He N."/>
            <person name="Zhao S."/>
        </authorList>
    </citation>
    <scope>NUCLEOTIDE SEQUENCE</scope>
</reference>
<evidence type="ECO:0000313" key="3">
    <source>
        <dbReference type="Proteomes" id="UP000030645"/>
    </source>
</evidence>
<feature type="compositionally biased region" description="Polar residues" evidence="1">
    <location>
        <begin position="24"/>
        <end position="33"/>
    </location>
</feature>
<protein>
    <submittedName>
        <fullName evidence="2">Uncharacterized protein</fullName>
    </submittedName>
</protein>
<name>W9QY63_9ROSA</name>
<dbReference type="Proteomes" id="UP000030645">
    <property type="component" value="Unassembled WGS sequence"/>
</dbReference>
<feature type="compositionally biased region" description="Basic and acidic residues" evidence="1">
    <location>
        <begin position="129"/>
        <end position="149"/>
    </location>
</feature>